<accession>B2A5R1</accession>
<evidence type="ECO:0000256" key="5">
    <source>
        <dbReference type="ARBA" id="ARBA00022989"/>
    </source>
</evidence>
<dbReference type="PANTHER" id="PTHR30465:SF0">
    <property type="entry name" value="OLIGOPEPTIDE TRANSPORT SYSTEM PERMEASE PROTEIN APPB"/>
    <property type="match status" value="1"/>
</dbReference>
<feature type="transmembrane region" description="Helical" evidence="7">
    <location>
        <begin position="184"/>
        <end position="203"/>
    </location>
</feature>
<dbReference type="RefSeq" id="WP_012446961.1">
    <property type="nucleotide sequence ID" value="NC_010718.1"/>
</dbReference>
<dbReference type="CDD" id="cd06261">
    <property type="entry name" value="TM_PBP2"/>
    <property type="match status" value="1"/>
</dbReference>
<feature type="transmembrane region" description="Helical" evidence="7">
    <location>
        <begin position="242"/>
        <end position="268"/>
    </location>
</feature>
<dbReference type="STRING" id="457570.Nther_0478"/>
<feature type="transmembrane region" description="Helical" evidence="7">
    <location>
        <begin position="288"/>
        <end position="314"/>
    </location>
</feature>
<gene>
    <name evidence="9" type="ordered locus">Nther_0478</name>
</gene>
<evidence type="ECO:0000256" key="7">
    <source>
        <dbReference type="RuleBase" id="RU363032"/>
    </source>
</evidence>
<dbReference type="Gene3D" id="1.10.3720.10">
    <property type="entry name" value="MetI-like"/>
    <property type="match status" value="1"/>
</dbReference>
<sequence length="321" mass="35989">MGTYIVRRVLIMIPVLLGITVFLFSLFQLAPGNPLASLHQDPDMTPEARERIEEQYGLNQPVHIQYLDYMGNLFQGDMGMSFQYRRDVSFLIAHRIGPTFILSFGAFLLALVVAIPAGIISATRQYTSVDNAFTVFALIGVSIPNFFFGLVMMRVFAVALGWFPTGGMQTSGADFPFPWNILDVANHLVLPAIVLGLSSAAHFMRYTRSSMLEVIRQDYIRTARAKGLKERIVIYKHALRNALIPIITLMGFQLPMLFSGSLVVEIVFGWPGMGRLAYNAVMQRDYPLMMGVNLFLAIFILLGNLLADIAYAFVDPRIRYD</sequence>
<organism evidence="9 10">
    <name type="scientific">Natranaerobius thermophilus (strain ATCC BAA-1301 / DSM 18059 / JW/NM-WN-LF)</name>
    <dbReference type="NCBI Taxonomy" id="457570"/>
    <lineage>
        <taxon>Bacteria</taxon>
        <taxon>Bacillati</taxon>
        <taxon>Bacillota</taxon>
        <taxon>Clostridia</taxon>
        <taxon>Natranaerobiales</taxon>
        <taxon>Natranaerobiaceae</taxon>
        <taxon>Natranaerobius</taxon>
    </lineage>
</organism>
<dbReference type="InterPro" id="IPR000515">
    <property type="entry name" value="MetI-like"/>
</dbReference>
<dbReference type="PROSITE" id="PS50928">
    <property type="entry name" value="ABC_TM1"/>
    <property type="match status" value="1"/>
</dbReference>
<keyword evidence="4 7" id="KW-0812">Transmembrane</keyword>
<dbReference type="EMBL" id="CP001034">
    <property type="protein sequence ID" value="ACB84074.1"/>
    <property type="molecule type" value="Genomic_DNA"/>
</dbReference>
<feature type="transmembrane region" description="Helical" evidence="7">
    <location>
        <begin position="9"/>
        <end position="30"/>
    </location>
</feature>
<comment type="similarity">
    <text evidence="7">Belongs to the binding-protein-dependent transport system permease family.</text>
</comment>
<evidence type="ECO:0000313" key="10">
    <source>
        <dbReference type="Proteomes" id="UP000001683"/>
    </source>
</evidence>
<dbReference type="OrthoDB" id="9773221at2"/>
<evidence type="ECO:0000256" key="4">
    <source>
        <dbReference type="ARBA" id="ARBA00022692"/>
    </source>
</evidence>
<feature type="transmembrane region" description="Helical" evidence="7">
    <location>
        <begin position="100"/>
        <end position="120"/>
    </location>
</feature>
<dbReference type="GO" id="GO:0055085">
    <property type="term" value="P:transmembrane transport"/>
    <property type="evidence" value="ECO:0007669"/>
    <property type="project" value="InterPro"/>
</dbReference>
<dbReference type="eggNOG" id="COG0601">
    <property type="taxonomic scope" value="Bacteria"/>
</dbReference>
<protein>
    <submittedName>
        <fullName evidence="9">Binding-protein-dependent transport systems inner membrane component</fullName>
    </submittedName>
</protein>
<keyword evidence="6 7" id="KW-0472">Membrane</keyword>
<keyword evidence="5 7" id="KW-1133">Transmembrane helix</keyword>
<evidence type="ECO:0000256" key="2">
    <source>
        <dbReference type="ARBA" id="ARBA00022448"/>
    </source>
</evidence>
<dbReference type="InterPro" id="IPR045621">
    <property type="entry name" value="BPD_transp_1_N"/>
</dbReference>
<dbReference type="AlphaFoldDB" id="B2A5R1"/>
<name>B2A5R1_NATTJ</name>
<reference evidence="9 10" key="2">
    <citation type="journal article" date="2011" name="J. Bacteriol.">
        <title>Complete genome sequence of the anaerobic, halophilic alkalithermophile Natranaerobius thermophilus JW/NM-WN-LF.</title>
        <authorList>
            <person name="Zhao B."/>
            <person name="Mesbah N.M."/>
            <person name="Dalin E."/>
            <person name="Goodwin L."/>
            <person name="Nolan M."/>
            <person name="Pitluck S."/>
            <person name="Chertkov O."/>
            <person name="Brettin T.S."/>
            <person name="Han J."/>
            <person name="Larimer F.W."/>
            <person name="Land M.L."/>
            <person name="Hauser L."/>
            <person name="Kyrpides N."/>
            <person name="Wiegel J."/>
        </authorList>
    </citation>
    <scope>NUCLEOTIDE SEQUENCE [LARGE SCALE GENOMIC DNA]</scope>
    <source>
        <strain evidence="10">ATCC BAA-1301 / DSM 18059 / JW/NM-WN-LF</strain>
    </source>
</reference>
<dbReference type="Pfam" id="PF19300">
    <property type="entry name" value="BPD_transp_1_N"/>
    <property type="match status" value="1"/>
</dbReference>
<feature type="domain" description="ABC transmembrane type-1" evidence="8">
    <location>
        <begin position="96"/>
        <end position="307"/>
    </location>
</feature>
<keyword evidence="3" id="KW-1003">Cell membrane</keyword>
<proteinExistence type="inferred from homology"/>
<evidence type="ECO:0000256" key="6">
    <source>
        <dbReference type="ARBA" id="ARBA00023136"/>
    </source>
</evidence>
<dbReference type="Pfam" id="PF00528">
    <property type="entry name" value="BPD_transp_1"/>
    <property type="match status" value="1"/>
</dbReference>
<evidence type="ECO:0000313" key="9">
    <source>
        <dbReference type="EMBL" id="ACB84074.1"/>
    </source>
</evidence>
<evidence type="ECO:0000256" key="1">
    <source>
        <dbReference type="ARBA" id="ARBA00004651"/>
    </source>
</evidence>
<dbReference type="PANTHER" id="PTHR30465">
    <property type="entry name" value="INNER MEMBRANE ABC TRANSPORTER"/>
    <property type="match status" value="1"/>
</dbReference>
<dbReference type="SUPFAM" id="SSF161098">
    <property type="entry name" value="MetI-like"/>
    <property type="match status" value="1"/>
</dbReference>
<dbReference type="InterPro" id="IPR035906">
    <property type="entry name" value="MetI-like_sf"/>
</dbReference>
<keyword evidence="2 7" id="KW-0813">Transport</keyword>
<dbReference type="Proteomes" id="UP000001683">
    <property type="component" value="Chromosome"/>
</dbReference>
<dbReference type="GO" id="GO:0005886">
    <property type="term" value="C:plasma membrane"/>
    <property type="evidence" value="ECO:0007669"/>
    <property type="project" value="UniProtKB-SubCell"/>
</dbReference>
<feature type="transmembrane region" description="Helical" evidence="7">
    <location>
        <begin position="132"/>
        <end position="164"/>
    </location>
</feature>
<keyword evidence="10" id="KW-1185">Reference proteome</keyword>
<dbReference type="HOGENOM" id="CLU_036879_1_1_9"/>
<evidence type="ECO:0000256" key="3">
    <source>
        <dbReference type="ARBA" id="ARBA00022475"/>
    </source>
</evidence>
<dbReference type="InParanoid" id="B2A5R1"/>
<evidence type="ECO:0000259" key="8">
    <source>
        <dbReference type="PROSITE" id="PS50928"/>
    </source>
</evidence>
<comment type="subcellular location">
    <subcellularLocation>
        <location evidence="1 7">Cell membrane</location>
        <topology evidence="1 7">Multi-pass membrane protein</topology>
    </subcellularLocation>
</comment>
<reference evidence="9 10" key="1">
    <citation type="submission" date="2008-04" db="EMBL/GenBank/DDBJ databases">
        <title>Complete sequence of chromosome of Natranaerobius thermophilus JW/NM-WN-LF.</title>
        <authorList>
            <consortium name="US DOE Joint Genome Institute"/>
            <person name="Copeland A."/>
            <person name="Lucas S."/>
            <person name="Lapidus A."/>
            <person name="Glavina del Rio T."/>
            <person name="Dalin E."/>
            <person name="Tice H."/>
            <person name="Bruce D."/>
            <person name="Goodwin L."/>
            <person name="Pitluck S."/>
            <person name="Chertkov O."/>
            <person name="Brettin T."/>
            <person name="Detter J.C."/>
            <person name="Han C."/>
            <person name="Kuske C.R."/>
            <person name="Schmutz J."/>
            <person name="Larimer F."/>
            <person name="Land M."/>
            <person name="Hauser L."/>
            <person name="Kyrpides N."/>
            <person name="Lykidis A."/>
            <person name="Mesbah N.M."/>
            <person name="Wiegel J."/>
        </authorList>
    </citation>
    <scope>NUCLEOTIDE SEQUENCE [LARGE SCALE GENOMIC DNA]</scope>
    <source>
        <strain evidence="10">ATCC BAA-1301 / DSM 18059 / JW/NM-WN-LF</strain>
    </source>
</reference>
<dbReference type="FunCoup" id="B2A5R1">
    <property type="interactions" value="153"/>
</dbReference>
<dbReference type="KEGG" id="nth:Nther_0478"/>